<gene>
    <name evidence="3" type="ORF">WYH_01512</name>
</gene>
<sequence>MISKTGCSIGTFGISAILLAGATPGAAQPTDYEAIVRIMRECARIGDMAARVACYDNTIGAEKLINGQAESASPSERVATPAPLPRSSRAASAPRACARDRRPGTGGTSARNQ</sequence>
<evidence type="ECO:0000313" key="4">
    <source>
        <dbReference type="Proteomes" id="UP000034392"/>
    </source>
</evidence>
<proteinExistence type="predicted"/>
<dbReference type="PATRIC" id="fig|1267766.3.peg.1521"/>
<reference evidence="3" key="1">
    <citation type="submission" date="2015-05" db="EMBL/GenBank/DDBJ databases">
        <title>The complete genome of Altererythrobacter atlanticus strain 26DY36.</title>
        <authorList>
            <person name="Wu Y.-H."/>
            <person name="Cheng H."/>
            <person name="Wu X.-W."/>
        </authorList>
    </citation>
    <scope>NUCLEOTIDE SEQUENCE [LARGE SCALE GENOMIC DNA]</scope>
    <source>
        <strain evidence="3">26DY36</strain>
    </source>
</reference>
<dbReference type="AlphaFoldDB" id="A0A0F7KTS5"/>
<feature type="signal peptide" evidence="2">
    <location>
        <begin position="1"/>
        <end position="22"/>
    </location>
</feature>
<feature type="region of interest" description="Disordered" evidence="1">
    <location>
        <begin position="67"/>
        <end position="113"/>
    </location>
</feature>
<organism evidence="3 4">
    <name type="scientific">Croceibacterium atlanticum</name>
    <dbReference type="NCBI Taxonomy" id="1267766"/>
    <lineage>
        <taxon>Bacteria</taxon>
        <taxon>Pseudomonadati</taxon>
        <taxon>Pseudomonadota</taxon>
        <taxon>Alphaproteobacteria</taxon>
        <taxon>Sphingomonadales</taxon>
        <taxon>Erythrobacteraceae</taxon>
        <taxon>Croceibacterium</taxon>
    </lineage>
</organism>
<accession>A0A0F7KTS5</accession>
<dbReference type="Proteomes" id="UP000034392">
    <property type="component" value="Chromosome"/>
</dbReference>
<dbReference type="EMBL" id="CP011452">
    <property type="protein sequence ID" value="AKH42551.1"/>
    <property type="molecule type" value="Genomic_DNA"/>
</dbReference>
<dbReference type="KEGG" id="aay:WYH_01512"/>
<feature type="chain" id="PRO_5044211014" evidence="2">
    <location>
        <begin position="23"/>
        <end position="113"/>
    </location>
</feature>
<dbReference type="STRING" id="1267766.WYH_01512"/>
<dbReference type="RefSeq" id="WP_053833445.1">
    <property type="nucleotide sequence ID" value="NZ_CP011452.2"/>
</dbReference>
<keyword evidence="4" id="KW-1185">Reference proteome</keyword>
<protein>
    <submittedName>
        <fullName evidence="3">Uncharacterized protein</fullName>
    </submittedName>
</protein>
<name>A0A0F7KTS5_9SPHN</name>
<evidence type="ECO:0000256" key="1">
    <source>
        <dbReference type="SAM" id="MobiDB-lite"/>
    </source>
</evidence>
<dbReference type="OrthoDB" id="7596780at2"/>
<evidence type="ECO:0000256" key="2">
    <source>
        <dbReference type="SAM" id="SignalP"/>
    </source>
</evidence>
<evidence type="ECO:0000313" key="3">
    <source>
        <dbReference type="EMBL" id="AKH42551.1"/>
    </source>
</evidence>
<feature type="compositionally biased region" description="Low complexity" evidence="1">
    <location>
        <begin position="85"/>
        <end position="96"/>
    </location>
</feature>
<keyword evidence="2" id="KW-0732">Signal</keyword>